<keyword evidence="11" id="KW-1185">Reference proteome</keyword>
<evidence type="ECO:0000259" key="9">
    <source>
        <dbReference type="PROSITE" id="PS50850"/>
    </source>
</evidence>
<comment type="subcellular location">
    <subcellularLocation>
        <location evidence="1">Cell membrane</location>
        <topology evidence="1">Multi-pass membrane protein</topology>
    </subcellularLocation>
</comment>
<feature type="transmembrane region" description="Helical" evidence="8">
    <location>
        <begin position="300"/>
        <end position="319"/>
    </location>
</feature>
<evidence type="ECO:0000256" key="1">
    <source>
        <dbReference type="ARBA" id="ARBA00004651"/>
    </source>
</evidence>
<feature type="transmembrane region" description="Helical" evidence="8">
    <location>
        <begin position="326"/>
        <end position="343"/>
    </location>
</feature>
<feature type="transmembrane region" description="Helical" evidence="8">
    <location>
        <begin position="355"/>
        <end position="375"/>
    </location>
</feature>
<gene>
    <name evidence="10" type="ORF">C7446_2153</name>
</gene>
<evidence type="ECO:0000313" key="10">
    <source>
        <dbReference type="EMBL" id="RKR02439.1"/>
    </source>
</evidence>
<feature type="transmembrane region" description="Helical" evidence="8">
    <location>
        <begin position="106"/>
        <end position="124"/>
    </location>
</feature>
<dbReference type="InterPro" id="IPR051084">
    <property type="entry name" value="H+-coupled_symporters"/>
</dbReference>
<dbReference type="InterPro" id="IPR020846">
    <property type="entry name" value="MFS_dom"/>
</dbReference>
<evidence type="ECO:0000256" key="2">
    <source>
        <dbReference type="ARBA" id="ARBA00022448"/>
    </source>
</evidence>
<dbReference type="InterPro" id="IPR011701">
    <property type="entry name" value="MFS"/>
</dbReference>
<dbReference type="PANTHER" id="PTHR43528">
    <property type="entry name" value="ALPHA-KETOGLUTARATE PERMEASE"/>
    <property type="match status" value="1"/>
</dbReference>
<dbReference type="GO" id="GO:0005886">
    <property type="term" value="C:plasma membrane"/>
    <property type="evidence" value="ECO:0007669"/>
    <property type="project" value="UniProtKB-SubCell"/>
</dbReference>
<keyword evidence="7 8" id="KW-0472">Membrane</keyword>
<evidence type="ECO:0000256" key="5">
    <source>
        <dbReference type="ARBA" id="ARBA00022847"/>
    </source>
</evidence>
<evidence type="ECO:0000256" key="7">
    <source>
        <dbReference type="ARBA" id="ARBA00023136"/>
    </source>
</evidence>
<keyword evidence="4 8" id="KW-0812">Transmembrane</keyword>
<evidence type="ECO:0000256" key="3">
    <source>
        <dbReference type="ARBA" id="ARBA00022475"/>
    </source>
</evidence>
<name>A0A420WV62_9GAMM</name>
<dbReference type="PROSITE" id="PS50850">
    <property type="entry name" value="MFS"/>
    <property type="match status" value="1"/>
</dbReference>
<keyword evidence="5" id="KW-0769">Symport</keyword>
<accession>A0A420WV62</accession>
<dbReference type="EMBL" id="RBIN01000006">
    <property type="protein sequence ID" value="RKR02439.1"/>
    <property type="molecule type" value="Genomic_DNA"/>
</dbReference>
<organism evidence="10 11">
    <name type="scientific">Kushneria sinocarnis</name>
    <dbReference type="NCBI Taxonomy" id="595502"/>
    <lineage>
        <taxon>Bacteria</taxon>
        <taxon>Pseudomonadati</taxon>
        <taxon>Pseudomonadota</taxon>
        <taxon>Gammaproteobacteria</taxon>
        <taxon>Oceanospirillales</taxon>
        <taxon>Halomonadaceae</taxon>
        <taxon>Kushneria</taxon>
    </lineage>
</organism>
<feature type="transmembrane region" description="Helical" evidence="8">
    <location>
        <begin position="387"/>
        <end position="406"/>
    </location>
</feature>
<reference evidence="10 11" key="1">
    <citation type="submission" date="2018-10" db="EMBL/GenBank/DDBJ databases">
        <title>Genomic Encyclopedia of Type Strains, Phase IV (KMG-IV): sequencing the most valuable type-strain genomes for metagenomic binning, comparative biology and taxonomic classification.</title>
        <authorList>
            <person name="Goeker M."/>
        </authorList>
    </citation>
    <scope>NUCLEOTIDE SEQUENCE [LARGE SCALE GENOMIC DNA]</scope>
    <source>
        <strain evidence="10 11">DSM 23229</strain>
    </source>
</reference>
<feature type="transmembrane region" description="Helical" evidence="8">
    <location>
        <begin position="206"/>
        <end position="225"/>
    </location>
</feature>
<dbReference type="AlphaFoldDB" id="A0A420WV62"/>
<dbReference type="Gene3D" id="1.20.1250.20">
    <property type="entry name" value="MFS general substrate transporter like domains"/>
    <property type="match status" value="1"/>
</dbReference>
<sequence>MLTAIDSHMETLDGADHGTQGASRPLNGRDIRILGLSALGGALEFYDFVIFVYFATVVGQLFFPVEMPDWLRLVQTFGIFAAGYLARPLGGIIMAHFGDLLGRKKMFMLSIFLMAVPTLVMGSLPTYDTIGVMAPILLLLMRVLQGAAIGGEAPGAWVFVTEHVPARHTAFATSTLSAGLVGGILLGSLVATAINALFDDATITAWAWRLPFLLGGVLGFVTLYLRRWLHETPVFTEMQQRQSLSTELPVKLILRDHLRGVMLAMGVTWLLTAAVVVTILMTPTLLQNFAGIDRGLTLEANIVAIVCVMIGCLVAGRLADRFGDGLMLLIWSVGLGVSFWVFFGRMQISTVGLFPLYAVVGFFVGLTGLVPAIAVKAFPAAIRFTGLSFSYNVAYAIFGGLTPMVVTLSIKVMPMSPALYVAIVCTIGALIGLGLMRVHHRYRRVAASAG</sequence>
<dbReference type="GO" id="GO:0015293">
    <property type="term" value="F:symporter activity"/>
    <property type="evidence" value="ECO:0007669"/>
    <property type="project" value="UniProtKB-KW"/>
</dbReference>
<dbReference type="Pfam" id="PF07690">
    <property type="entry name" value="MFS_1"/>
    <property type="match status" value="1"/>
</dbReference>
<dbReference type="FunFam" id="1.20.1250.20:FF:000001">
    <property type="entry name" value="Dicarboxylate MFS transporter"/>
    <property type="match status" value="1"/>
</dbReference>
<dbReference type="InterPro" id="IPR036259">
    <property type="entry name" value="MFS_trans_sf"/>
</dbReference>
<feature type="transmembrane region" description="Helical" evidence="8">
    <location>
        <begin position="261"/>
        <end position="280"/>
    </location>
</feature>
<dbReference type="SUPFAM" id="SSF103473">
    <property type="entry name" value="MFS general substrate transporter"/>
    <property type="match status" value="1"/>
</dbReference>
<proteinExistence type="predicted"/>
<evidence type="ECO:0000256" key="4">
    <source>
        <dbReference type="ARBA" id="ARBA00022692"/>
    </source>
</evidence>
<evidence type="ECO:0000256" key="8">
    <source>
        <dbReference type="SAM" id="Phobius"/>
    </source>
</evidence>
<keyword evidence="3" id="KW-1003">Cell membrane</keyword>
<feature type="transmembrane region" description="Helical" evidence="8">
    <location>
        <begin position="74"/>
        <end position="94"/>
    </location>
</feature>
<feature type="transmembrane region" description="Helical" evidence="8">
    <location>
        <begin position="170"/>
        <end position="194"/>
    </location>
</feature>
<protein>
    <submittedName>
        <fullName evidence="10">Putative MFS family arabinose efflux permease</fullName>
    </submittedName>
</protein>
<feature type="domain" description="Major facilitator superfamily (MFS) profile" evidence="9">
    <location>
        <begin position="33"/>
        <end position="440"/>
    </location>
</feature>
<evidence type="ECO:0000256" key="6">
    <source>
        <dbReference type="ARBA" id="ARBA00022989"/>
    </source>
</evidence>
<evidence type="ECO:0000313" key="11">
    <source>
        <dbReference type="Proteomes" id="UP000281975"/>
    </source>
</evidence>
<comment type="caution">
    <text evidence="10">The sequence shown here is derived from an EMBL/GenBank/DDBJ whole genome shotgun (WGS) entry which is preliminary data.</text>
</comment>
<keyword evidence="2" id="KW-0813">Transport</keyword>
<dbReference type="PANTHER" id="PTHR43528:SF7">
    <property type="entry name" value="MFS TRANSPORTER"/>
    <property type="match status" value="1"/>
</dbReference>
<keyword evidence="6 8" id="KW-1133">Transmembrane helix</keyword>
<feature type="transmembrane region" description="Helical" evidence="8">
    <location>
        <begin position="33"/>
        <end position="54"/>
    </location>
</feature>
<dbReference type="Proteomes" id="UP000281975">
    <property type="component" value="Unassembled WGS sequence"/>
</dbReference>
<feature type="transmembrane region" description="Helical" evidence="8">
    <location>
        <begin position="418"/>
        <end position="436"/>
    </location>
</feature>